<proteinExistence type="predicted"/>
<accession>A0A9X7M3G1</accession>
<dbReference type="InterPro" id="IPR003646">
    <property type="entry name" value="SH3-like_bac-type"/>
</dbReference>
<dbReference type="Gene3D" id="2.30.30.40">
    <property type="entry name" value="SH3 Domains"/>
    <property type="match status" value="1"/>
</dbReference>
<evidence type="ECO:0000313" key="2">
    <source>
        <dbReference type="EMBL" id="QDZ77776.1"/>
    </source>
</evidence>
<sequence length="315" mass="34518">MKNALPVQTPETSIKHAVLQELSQQKKTLGEESQITDTQVQVNVKRLSNDKNWAFGSVVILAPNVTGAFPEGKLFIAKHATTNWQVALEGMDLFSELSQQIPDAMMSAQEKKAFSLLWNAQALSQNRPELRLPYEKGQSWVMSGGPHGWSGSDRPYSSLDLYGGDQRVLAAGDGIAYTMCANNRGWIRIYHENGLGGWVFFETSPYNGYAMHGSTMRYTGNTLYNYGKLLANQGIVDANGGRTVNLRTGPSTNYSVVGSLHDGEVVTVSCTVNGATFTGRKGSTNRWNQLTNGYWMSDAYLYTGTNDAIASSCNK</sequence>
<protein>
    <submittedName>
        <fullName evidence="2">SH3 domain-containing protein</fullName>
    </submittedName>
</protein>
<evidence type="ECO:0000313" key="3">
    <source>
        <dbReference type="Proteomes" id="UP000321735"/>
    </source>
</evidence>
<dbReference type="AlphaFoldDB" id="A0A9X7M3G1"/>
<name>A0A9X7M3G1_BACCE</name>
<reference evidence="2 3" key="1">
    <citation type="journal article" date="2019" name="Ecotoxicol. Environ. Saf.">
        <title>Microbial characterization of heavy metal resistant bacterial strains isolated from an electroplating wastewater treatment plant.</title>
        <authorList>
            <person name="Cai X."/>
            <person name="Zheng X."/>
            <person name="Zhang D."/>
            <person name="Iqbal W."/>
            <person name="Liu C."/>
            <person name="Yang B."/>
            <person name="Zhao X."/>
            <person name="Lu X."/>
            <person name="Mao Y."/>
        </authorList>
    </citation>
    <scope>NUCLEOTIDE SEQUENCE [LARGE SCALE GENOMIC DNA]</scope>
    <source>
        <strain evidence="2 3">Co1-1</strain>
    </source>
</reference>
<dbReference type="Pfam" id="PF08239">
    <property type="entry name" value="SH3_3"/>
    <property type="match status" value="1"/>
</dbReference>
<feature type="domain" description="SH3b" evidence="1">
    <location>
        <begin position="231"/>
        <end position="305"/>
    </location>
</feature>
<dbReference type="InterPro" id="IPR011055">
    <property type="entry name" value="Dup_hybrid_motif"/>
</dbReference>
<organism evidence="2 3">
    <name type="scientific">Bacillus cereus</name>
    <dbReference type="NCBI Taxonomy" id="1396"/>
    <lineage>
        <taxon>Bacteria</taxon>
        <taxon>Bacillati</taxon>
        <taxon>Bacillota</taxon>
        <taxon>Bacilli</taxon>
        <taxon>Bacillales</taxon>
        <taxon>Bacillaceae</taxon>
        <taxon>Bacillus</taxon>
        <taxon>Bacillus cereus group</taxon>
    </lineage>
</organism>
<gene>
    <name evidence="2" type="ORF">D0437_29980</name>
</gene>
<dbReference type="PROSITE" id="PS51781">
    <property type="entry name" value="SH3B"/>
    <property type="match status" value="1"/>
</dbReference>
<dbReference type="Gene3D" id="2.70.70.10">
    <property type="entry name" value="Glucose Permease (Domain IIA)"/>
    <property type="match status" value="1"/>
</dbReference>
<dbReference type="EMBL" id="CP031778">
    <property type="protein sequence ID" value="QDZ77776.1"/>
    <property type="molecule type" value="Genomic_DNA"/>
</dbReference>
<evidence type="ECO:0000259" key="1">
    <source>
        <dbReference type="PROSITE" id="PS51781"/>
    </source>
</evidence>
<dbReference type="Proteomes" id="UP000321735">
    <property type="component" value="Chromosome"/>
</dbReference>